<feature type="region of interest" description="Disordered" evidence="1">
    <location>
        <begin position="637"/>
        <end position="662"/>
    </location>
</feature>
<gene>
    <name evidence="3" type="ORF">TD95_004231</name>
</gene>
<feature type="domain" description="BHLH" evidence="2">
    <location>
        <begin position="560"/>
        <end position="631"/>
    </location>
</feature>
<dbReference type="Pfam" id="PF00010">
    <property type="entry name" value="HLH"/>
    <property type="match status" value="1"/>
</dbReference>
<dbReference type="InterPro" id="IPR036638">
    <property type="entry name" value="HLH_DNA-bd_sf"/>
</dbReference>
<dbReference type="EMBL" id="LAEV01002182">
    <property type="protein sequence ID" value="KKA26485.1"/>
    <property type="molecule type" value="Genomic_DNA"/>
</dbReference>
<dbReference type="Proteomes" id="UP000033483">
    <property type="component" value="Unassembled WGS sequence"/>
</dbReference>
<name>A0A0F4Z809_9PEZI</name>
<feature type="compositionally biased region" description="Basic and acidic residues" evidence="1">
    <location>
        <begin position="637"/>
        <end position="653"/>
    </location>
</feature>
<feature type="compositionally biased region" description="Polar residues" evidence="1">
    <location>
        <begin position="432"/>
        <end position="449"/>
    </location>
</feature>
<feature type="region of interest" description="Disordered" evidence="1">
    <location>
        <begin position="125"/>
        <end position="159"/>
    </location>
</feature>
<feature type="region of interest" description="Disordered" evidence="1">
    <location>
        <begin position="247"/>
        <end position="298"/>
    </location>
</feature>
<feature type="compositionally biased region" description="Polar residues" evidence="1">
    <location>
        <begin position="477"/>
        <end position="491"/>
    </location>
</feature>
<sequence>MNMLGTPQWNPQEQVMQQASEDDFQQFLNMNSLGAMPDGLGFDFGMLPPSAEPIDTAMTGTEHQSVMPASTATGMTQSQMAAITTGPSHIPVPAQIMAPPPNDVINEIDARIQYLQQQRLQQQQRQILEHSQSHQQQQQQQHQPMSSYFSPNHVPPTPQSLELAAASGTPYFMSADAQQSVFESRFHQLKDQQQDMDFTPLVSPAVTPLDPQFSVDIAFSVTGNYFSPLTSPALHAQNDNSILSELRHNSTSSNSPVDPNEEWPNQAEPPVKKVRKAPTKAPRAKASVRQSPIVKPQRRRTIIATTAATSIASKVLNEVEEDMSKASSRRKDDSEENVSVSPEALSDMPPPPPPLPRRKSATASPFIQPQNGKASASRPVVPATPASLMRLPASKATSTPPVMPNIDVSNASVDSFKLPEPAAMPESLKSPAVNTPMQATGTAEASTKMTAPLPSPVFAKPRNTSSAAPSPQILPAGSSTPNPRKTPQLSARGSKRSGSVHASPALLPKISPNIKPLLPNGAEDAASRLLATKSNYQNILEGNTVPGVTYPSELSTNLTSKRTSHKIAEQGRRNRINSALQEIATLLPKAPPKESVSDDAADAGNEKKAQANAPNSKASTVEMAIEYIKQLKEEVAAANRRAEEAEKKLREKSATAPVAESS</sequence>
<feature type="region of interest" description="Disordered" evidence="1">
    <location>
        <begin position="588"/>
        <end position="620"/>
    </location>
</feature>
<feature type="compositionally biased region" description="Polar residues" evidence="1">
    <location>
        <begin position="361"/>
        <end position="374"/>
    </location>
</feature>
<accession>A0A0F4Z809</accession>
<dbReference type="FunFam" id="4.10.280.10:FF:000099">
    <property type="entry name" value="Myc-family transcription factor"/>
    <property type="match status" value="1"/>
</dbReference>
<evidence type="ECO:0000259" key="2">
    <source>
        <dbReference type="PROSITE" id="PS50888"/>
    </source>
</evidence>
<dbReference type="SMART" id="SM00353">
    <property type="entry name" value="HLH"/>
    <property type="match status" value="1"/>
</dbReference>
<evidence type="ECO:0000313" key="3">
    <source>
        <dbReference type="EMBL" id="KKA26485.1"/>
    </source>
</evidence>
<dbReference type="Gene3D" id="4.10.280.10">
    <property type="entry name" value="Helix-loop-helix DNA-binding domain"/>
    <property type="match status" value="1"/>
</dbReference>
<protein>
    <recommendedName>
        <fullName evidence="2">BHLH domain-containing protein</fullName>
    </recommendedName>
</protein>
<dbReference type="SUPFAM" id="SSF47459">
    <property type="entry name" value="HLH, helix-loop-helix DNA-binding domain"/>
    <property type="match status" value="1"/>
</dbReference>
<dbReference type="OrthoDB" id="5344169at2759"/>
<proteinExistence type="predicted"/>
<comment type="caution">
    <text evidence="3">The sequence shown here is derived from an EMBL/GenBank/DDBJ whole genome shotgun (WGS) entry which is preliminary data.</text>
</comment>
<organism evidence="3 4">
    <name type="scientific">Thielaviopsis punctulata</name>
    <dbReference type="NCBI Taxonomy" id="72032"/>
    <lineage>
        <taxon>Eukaryota</taxon>
        <taxon>Fungi</taxon>
        <taxon>Dikarya</taxon>
        <taxon>Ascomycota</taxon>
        <taxon>Pezizomycotina</taxon>
        <taxon>Sordariomycetes</taxon>
        <taxon>Hypocreomycetidae</taxon>
        <taxon>Microascales</taxon>
        <taxon>Ceratocystidaceae</taxon>
        <taxon>Thielaviopsis</taxon>
    </lineage>
</organism>
<dbReference type="GO" id="GO:0046983">
    <property type="term" value="F:protein dimerization activity"/>
    <property type="evidence" value="ECO:0007669"/>
    <property type="project" value="InterPro"/>
</dbReference>
<evidence type="ECO:0000256" key="1">
    <source>
        <dbReference type="SAM" id="MobiDB-lite"/>
    </source>
</evidence>
<dbReference type="PROSITE" id="PS50888">
    <property type="entry name" value="BHLH"/>
    <property type="match status" value="1"/>
</dbReference>
<feature type="region of interest" description="Disordered" evidence="1">
    <location>
        <begin position="421"/>
        <end position="514"/>
    </location>
</feature>
<keyword evidence="4" id="KW-1185">Reference proteome</keyword>
<dbReference type="CDD" id="cd11392">
    <property type="entry name" value="bHLH_ScPHO4_like"/>
    <property type="match status" value="1"/>
</dbReference>
<feature type="compositionally biased region" description="Low complexity" evidence="1">
    <location>
        <begin position="133"/>
        <end position="143"/>
    </location>
</feature>
<evidence type="ECO:0000313" key="4">
    <source>
        <dbReference type="Proteomes" id="UP000033483"/>
    </source>
</evidence>
<feature type="compositionally biased region" description="Polar residues" evidence="1">
    <location>
        <begin position="247"/>
        <end position="257"/>
    </location>
</feature>
<reference evidence="3 4" key="1">
    <citation type="submission" date="2015-03" db="EMBL/GenBank/DDBJ databases">
        <authorList>
            <person name="Radwan O."/>
            <person name="Al-Naeli F.A."/>
            <person name="Rendon G.A."/>
            <person name="Fields C."/>
        </authorList>
    </citation>
    <scope>NUCLEOTIDE SEQUENCE [LARGE SCALE GENOMIC DNA]</scope>
    <source>
        <strain evidence="3">CR-DP1</strain>
    </source>
</reference>
<feature type="region of interest" description="Disordered" evidence="1">
    <location>
        <begin position="322"/>
        <end position="406"/>
    </location>
</feature>
<dbReference type="AlphaFoldDB" id="A0A0F4Z809"/>
<dbReference type="InterPro" id="IPR011598">
    <property type="entry name" value="bHLH_dom"/>
</dbReference>